<evidence type="ECO:0000256" key="1">
    <source>
        <dbReference type="SAM" id="MobiDB-lite"/>
    </source>
</evidence>
<dbReference type="AlphaFoldDB" id="A0AAV7T135"/>
<reference evidence="2" key="1">
    <citation type="journal article" date="2022" name="bioRxiv">
        <title>Sequencing and chromosome-scale assembly of the giantPleurodeles waltlgenome.</title>
        <authorList>
            <person name="Brown T."/>
            <person name="Elewa A."/>
            <person name="Iarovenko S."/>
            <person name="Subramanian E."/>
            <person name="Araus A.J."/>
            <person name="Petzold A."/>
            <person name="Susuki M."/>
            <person name="Suzuki K.-i.T."/>
            <person name="Hayashi T."/>
            <person name="Toyoda A."/>
            <person name="Oliveira C."/>
            <person name="Osipova E."/>
            <person name="Leigh N.D."/>
            <person name="Simon A."/>
            <person name="Yun M.H."/>
        </authorList>
    </citation>
    <scope>NUCLEOTIDE SEQUENCE</scope>
    <source>
        <strain evidence="2">20211129_DDA</strain>
        <tissue evidence="2">Liver</tissue>
    </source>
</reference>
<sequence length="139" mass="14460">MKHSAGQSSQTAAQSLSLQALGSRPADARPASPLLRPSTSFLSPSLSSAVGPGALSRSDTQRQVTPTKQASRQHLAPRGANQHRSPPLSTLLRRANNARSTGVRARPPRESAHCECAGPRGTTSPVCALGGRRRGRGPA</sequence>
<organism evidence="2 3">
    <name type="scientific">Pleurodeles waltl</name>
    <name type="common">Iberian ribbed newt</name>
    <dbReference type="NCBI Taxonomy" id="8319"/>
    <lineage>
        <taxon>Eukaryota</taxon>
        <taxon>Metazoa</taxon>
        <taxon>Chordata</taxon>
        <taxon>Craniata</taxon>
        <taxon>Vertebrata</taxon>
        <taxon>Euteleostomi</taxon>
        <taxon>Amphibia</taxon>
        <taxon>Batrachia</taxon>
        <taxon>Caudata</taxon>
        <taxon>Salamandroidea</taxon>
        <taxon>Salamandridae</taxon>
        <taxon>Pleurodelinae</taxon>
        <taxon>Pleurodeles</taxon>
    </lineage>
</organism>
<gene>
    <name evidence="2" type="ORF">NDU88_001806</name>
</gene>
<keyword evidence="3" id="KW-1185">Reference proteome</keyword>
<protein>
    <submittedName>
        <fullName evidence="2">Uncharacterized protein</fullName>
    </submittedName>
</protein>
<name>A0AAV7T135_PLEWA</name>
<evidence type="ECO:0000313" key="2">
    <source>
        <dbReference type="EMBL" id="KAJ1169920.1"/>
    </source>
</evidence>
<evidence type="ECO:0000313" key="3">
    <source>
        <dbReference type="Proteomes" id="UP001066276"/>
    </source>
</evidence>
<comment type="caution">
    <text evidence="2">The sequence shown here is derived from an EMBL/GenBank/DDBJ whole genome shotgun (WGS) entry which is preliminary data.</text>
</comment>
<accession>A0AAV7T135</accession>
<feature type="region of interest" description="Disordered" evidence="1">
    <location>
        <begin position="1"/>
        <end position="139"/>
    </location>
</feature>
<dbReference type="EMBL" id="JANPWB010000007">
    <property type="protein sequence ID" value="KAJ1169920.1"/>
    <property type="molecule type" value="Genomic_DNA"/>
</dbReference>
<feature type="compositionally biased region" description="Polar residues" evidence="1">
    <location>
        <begin position="57"/>
        <end position="72"/>
    </location>
</feature>
<dbReference type="Proteomes" id="UP001066276">
    <property type="component" value="Chromosome 4_1"/>
</dbReference>
<proteinExistence type="predicted"/>
<feature type="compositionally biased region" description="Low complexity" evidence="1">
    <location>
        <begin position="32"/>
        <end position="48"/>
    </location>
</feature>
<feature type="compositionally biased region" description="Low complexity" evidence="1">
    <location>
        <begin position="1"/>
        <end position="23"/>
    </location>
</feature>